<evidence type="ECO:0008006" key="14">
    <source>
        <dbReference type="Google" id="ProtNLM"/>
    </source>
</evidence>
<dbReference type="GO" id="GO:0055085">
    <property type="term" value="P:transmembrane transport"/>
    <property type="evidence" value="ECO:0007669"/>
    <property type="project" value="InterPro"/>
</dbReference>
<organism evidence="12 13">
    <name type="scientific">Cladophialophora bantiana (strain ATCC 10958 / CBS 173.52 / CDC B-1940 / NIH 8579)</name>
    <name type="common">Xylohypha bantiana</name>
    <dbReference type="NCBI Taxonomy" id="1442370"/>
    <lineage>
        <taxon>Eukaryota</taxon>
        <taxon>Fungi</taxon>
        <taxon>Dikarya</taxon>
        <taxon>Ascomycota</taxon>
        <taxon>Pezizomycotina</taxon>
        <taxon>Eurotiomycetes</taxon>
        <taxon>Chaetothyriomycetidae</taxon>
        <taxon>Chaetothyriales</taxon>
        <taxon>Herpotrichiellaceae</taxon>
        <taxon>Cladophialophora</taxon>
    </lineage>
</organism>
<evidence type="ECO:0000256" key="8">
    <source>
        <dbReference type="ARBA" id="ARBA00023128"/>
    </source>
</evidence>
<dbReference type="InterPro" id="IPR018108">
    <property type="entry name" value="MCP_transmembrane"/>
</dbReference>
<dbReference type="Pfam" id="PF00153">
    <property type="entry name" value="Mito_carr"/>
    <property type="match status" value="3"/>
</dbReference>
<evidence type="ECO:0000256" key="6">
    <source>
        <dbReference type="ARBA" id="ARBA00022792"/>
    </source>
</evidence>
<name>A0A0D2IEN7_CLAB1</name>
<feature type="repeat" description="Solcar" evidence="10">
    <location>
        <begin position="181"/>
        <end position="268"/>
    </location>
</feature>
<keyword evidence="9 10" id="KW-0472">Membrane</keyword>
<proteinExistence type="inferred from homology"/>
<keyword evidence="4 10" id="KW-0812">Transmembrane</keyword>
<keyword evidence="6" id="KW-0999">Mitochondrion inner membrane</keyword>
<dbReference type="PROSITE" id="PS50920">
    <property type="entry name" value="SOLCAR"/>
    <property type="match status" value="3"/>
</dbReference>
<dbReference type="GO" id="GO:0005743">
    <property type="term" value="C:mitochondrial inner membrane"/>
    <property type="evidence" value="ECO:0007669"/>
    <property type="project" value="UniProtKB-SubCell"/>
</dbReference>
<evidence type="ECO:0000256" key="11">
    <source>
        <dbReference type="RuleBase" id="RU000488"/>
    </source>
</evidence>
<evidence type="ECO:0000256" key="2">
    <source>
        <dbReference type="ARBA" id="ARBA00006375"/>
    </source>
</evidence>
<dbReference type="Proteomes" id="UP000053789">
    <property type="component" value="Unassembled WGS sequence"/>
</dbReference>
<dbReference type="HOGENOM" id="CLU_015166_14_1_1"/>
<keyword evidence="8" id="KW-0496">Mitochondrion</keyword>
<evidence type="ECO:0000256" key="1">
    <source>
        <dbReference type="ARBA" id="ARBA00004448"/>
    </source>
</evidence>
<keyword evidence="5" id="KW-0677">Repeat</keyword>
<protein>
    <recommendedName>
        <fullName evidence="14">Mitochondrial thiamine pyrophosphate carrier 1</fullName>
    </recommendedName>
</protein>
<gene>
    <name evidence="12" type="ORF">Z519_03838</name>
</gene>
<keyword evidence="7" id="KW-1133">Transmembrane helix</keyword>
<dbReference type="AlphaFoldDB" id="A0A0D2IEN7"/>
<evidence type="ECO:0000256" key="7">
    <source>
        <dbReference type="ARBA" id="ARBA00022989"/>
    </source>
</evidence>
<dbReference type="InterPro" id="IPR002067">
    <property type="entry name" value="MCP"/>
</dbReference>
<keyword evidence="3 11" id="KW-0813">Transport</keyword>
<keyword evidence="13" id="KW-1185">Reference proteome</keyword>
<dbReference type="GeneID" id="27696766"/>
<evidence type="ECO:0000256" key="5">
    <source>
        <dbReference type="ARBA" id="ARBA00022737"/>
    </source>
</evidence>
<sequence>MSFAFLWTNHTQSGTSRGERMREYTNLRSEVGLSRSCMYIAAEIAILPSPQEDSQAQSSFLAVARRPVPSWVFWAEQQMMAKSKKQGQPFWLGGAAASMAACFTHPLDQTKYRMQVMSTRPNMLRTMVQFASRDGIRSLWWGISASMLRQSTYSTARFGLYNYFAGTARERTGQRRLPSLWEIGCAGAAGGLAGLIGNPTEVALVRMCADGARSPSQRFGYKHAFDAVIRIGREEGVRTFSRGLGPNVVRSVIMNVSQIATYSAAKRQLLSNPSLGLRDGIFTHFLASLLAGTVATTACAPADVLKSRVQNAVAIDGVKPSVSKIIAESLRNEGPGFLMRGWTPAWLRLAPNTVLTFIFIEQLQKLVNLSRDMKSPEPVPAMVPSPAAPQ</sequence>
<dbReference type="EMBL" id="KN846984">
    <property type="protein sequence ID" value="KIW95254.1"/>
    <property type="molecule type" value="Genomic_DNA"/>
</dbReference>
<dbReference type="VEuPathDB" id="FungiDB:Z519_03838"/>
<evidence type="ECO:0000256" key="9">
    <source>
        <dbReference type="ARBA" id="ARBA00023136"/>
    </source>
</evidence>
<dbReference type="Gene3D" id="1.50.40.10">
    <property type="entry name" value="Mitochondrial carrier domain"/>
    <property type="match status" value="1"/>
</dbReference>
<dbReference type="PANTHER" id="PTHR45618">
    <property type="entry name" value="MITOCHONDRIAL DICARBOXYLATE CARRIER-RELATED"/>
    <property type="match status" value="1"/>
</dbReference>
<dbReference type="PRINTS" id="PR00784">
    <property type="entry name" value="MTUNCOUPLING"/>
</dbReference>
<accession>A0A0D2IEN7</accession>
<dbReference type="InterPro" id="IPR050391">
    <property type="entry name" value="Mito_Metabolite_Transporter"/>
</dbReference>
<feature type="repeat" description="Solcar" evidence="10">
    <location>
        <begin position="88"/>
        <end position="167"/>
    </location>
</feature>
<evidence type="ECO:0000313" key="13">
    <source>
        <dbReference type="Proteomes" id="UP000053789"/>
    </source>
</evidence>
<dbReference type="OrthoDB" id="448427at2759"/>
<evidence type="ECO:0000256" key="3">
    <source>
        <dbReference type="ARBA" id="ARBA00022448"/>
    </source>
</evidence>
<dbReference type="SUPFAM" id="SSF103506">
    <property type="entry name" value="Mitochondrial carrier"/>
    <property type="match status" value="1"/>
</dbReference>
<reference evidence="12" key="1">
    <citation type="submission" date="2015-01" db="EMBL/GenBank/DDBJ databases">
        <title>The Genome Sequence of Cladophialophora bantiana CBS 173.52.</title>
        <authorList>
            <consortium name="The Broad Institute Genomics Platform"/>
            <person name="Cuomo C."/>
            <person name="de Hoog S."/>
            <person name="Gorbushina A."/>
            <person name="Stielow B."/>
            <person name="Teixiera M."/>
            <person name="Abouelleil A."/>
            <person name="Chapman S.B."/>
            <person name="Priest M."/>
            <person name="Young S.K."/>
            <person name="Wortman J."/>
            <person name="Nusbaum C."/>
            <person name="Birren B."/>
        </authorList>
    </citation>
    <scope>NUCLEOTIDE SEQUENCE [LARGE SCALE GENOMIC DNA]</scope>
    <source>
        <strain evidence="12">CBS 173.52</strain>
    </source>
</reference>
<evidence type="ECO:0000256" key="10">
    <source>
        <dbReference type="PROSITE-ProRule" id="PRU00282"/>
    </source>
</evidence>
<feature type="repeat" description="Solcar" evidence="10">
    <location>
        <begin position="279"/>
        <end position="366"/>
    </location>
</feature>
<evidence type="ECO:0000313" key="12">
    <source>
        <dbReference type="EMBL" id="KIW95254.1"/>
    </source>
</evidence>
<dbReference type="RefSeq" id="XP_016621923.1">
    <property type="nucleotide sequence ID" value="XM_016761585.1"/>
</dbReference>
<dbReference type="InterPro" id="IPR023395">
    <property type="entry name" value="MCP_dom_sf"/>
</dbReference>
<comment type="subcellular location">
    <subcellularLocation>
        <location evidence="1">Mitochondrion inner membrane</location>
        <topology evidence="1">Multi-pass membrane protein</topology>
    </subcellularLocation>
</comment>
<evidence type="ECO:0000256" key="4">
    <source>
        <dbReference type="ARBA" id="ARBA00022692"/>
    </source>
</evidence>
<comment type="similarity">
    <text evidence="2 11">Belongs to the mitochondrial carrier (TC 2.A.29) family.</text>
</comment>